<keyword evidence="4 7" id="KW-1133">Transmembrane helix</keyword>
<keyword evidence="5 7" id="KW-0472">Membrane</keyword>
<keyword evidence="3 7" id="KW-0812">Transmembrane</keyword>
<dbReference type="PIRSF" id="PIRSF006060">
    <property type="entry name" value="AA_transporter"/>
    <property type="match status" value="1"/>
</dbReference>
<feature type="transmembrane region" description="Helical" evidence="7">
    <location>
        <begin position="239"/>
        <end position="258"/>
    </location>
</feature>
<comment type="subcellular location">
    <subcellularLocation>
        <location evidence="1">Membrane</location>
        <topology evidence="1">Multi-pass membrane protein</topology>
    </subcellularLocation>
</comment>
<dbReference type="GO" id="GO:0016020">
    <property type="term" value="C:membrane"/>
    <property type="evidence" value="ECO:0007669"/>
    <property type="project" value="UniProtKB-SubCell"/>
</dbReference>
<keyword evidence="9" id="KW-1185">Reference proteome</keyword>
<dbReference type="Gene3D" id="1.20.1740.10">
    <property type="entry name" value="Amino acid/polyamine transporter I"/>
    <property type="match status" value="1"/>
</dbReference>
<feature type="transmembrane region" description="Helical" evidence="7">
    <location>
        <begin position="77"/>
        <end position="102"/>
    </location>
</feature>
<evidence type="ECO:0000256" key="1">
    <source>
        <dbReference type="ARBA" id="ARBA00004141"/>
    </source>
</evidence>
<evidence type="ECO:0000256" key="3">
    <source>
        <dbReference type="ARBA" id="ARBA00022692"/>
    </source>
</evidence>
<feature type="transmembrane region" description="Helical" evidence="7">
    <location>
        <begin position="321"/>
        <end position="348"/>
    </location>
</feature>
<comment type="caution">
    <text evidence="8">The sequence shown here is derived from an EMBL/GenBank/DDBJ whole genome shotgun (WGS) entry which is preliminary data.</text>
</comment>
<evidence type="ECO:0000313" key="9">
    <source>
        <dbReference type="Proteomes" id="UP001530315"/>
    </source>
</evidence>
<feature type="transmembrane region" description="Helical" evidence="7">
    <location>
        <begin position="279"/>
        <end position="301"/>
    </location>
</feature>
<gene>
    <name evidence="8" type="ORF">ACHAW5_006913</name>
</gene>
<feature type="transmembrane region" description="Helical" evidence="7">
    <location>
        <begin position="369"/>
        <end position="391"/>
    </location>
</feature>
<feature type="transmembrane region" description="Helical" evidence="7">
    <location>
        <begin position="195"/>
        <end position="219"/>
    </location>
</feature>
<evidence type="ECO:0008006" key="10">
    <source>
        <dbReference type="Google" id="ProtNLM"/>
    </source>
</evidence>
<dbReference type="Proteomes" id="UP001530315">
    <property type="component" value="Unassembled WGS sequence"/>
</dbReference>
<dbReference type="GO" id="GO:0022857">
    <property type="term" value="F:transmembrane transporter activity"/>
    <property type="evidence" value="ECO:0007669"/>
    <property type="project" value="UniProtKB-ARBA"/>
</dbReference>
<evidence type="ECO:0000313" key="8">
    <source>
        <dbReference type="EMBL" id="KAL3776467.1"/>
    </source>
</evidence>
<feature type="transmembrane region" description="Helical" evidence="7">
    <location>
        <begin position="164"/>
        <end position="183"/>
    </location>
</feature>
<protein>
    <recommendedName>
        <fullName evidence="10">Amino acid permease</fullName>
    </recommendedName>
</protein>
<dbReference type="PANTHER" id="PTHR45649:SF26">
    <property type="entry name" value="OS04G0435100 PROTEIN"/>
    <property type="match status" value="1"/>
</dbReference>
<evidence type="ECO:0000256" key="2">
    <source>
        <dbReference type="ARBA" id="ARBA00022448"/>
    </source>
</evidence>
<feature type="transmembrane region" description="Helical" evidence="7">
    <location>
        <begin position="445"/>
        <end position="463"/>
    </location>
</feature>
<evidence type="ECO:0000256" key="4">
    <source>
        <dbReference type="ARBA" id="ARBA00022989"/>
    </source>
</evidence>
<name>A0ABD3NN11_9STRA</name>
<feature type="region of interest" description="Disordered" evidence="6">
    <location>
        <begin position="1"/>
        <end position="20"/>
    </location>
</feature>
<reference evidence="8 9" key="1">
    <citation type="submission" date="2024-10" db="EMBL/GenBank/DDBJ databases">
        <title>Updated reference genomes for cyclostephanoid diatoms.</title>
        <authorList>
            <person name="Roberts W.R."/>
            <person name="Alverson A.J."/>
        </authorList>
    </citation>
    <scope>NUCLEOTIDE SEQUENCE [LARGE SCALE GENOMIC DNA]</scope>
    <source>
        <strain evidence="8 9">AJA276-08</strain>
    </source>
</reference>
<feature type="transmembrane region" description="Helical" evidence="7">
    <location>
        <begin position="44"/>
        <end position="65"/>
    </location>
</feature>
<keyword evidence="2" id="KW-0813">Transport</keyword>
<evidence type="ECO:0000256" key="6">
    <source>
        <dbReference type="SAM" id="MobiDB-lite"/>
    </source>
</evidence>
<feature type="transmembrane region" description="Helical" evidence="7">
    <location>
        <begin position="397"/>
        <end position="425"/>
    </location>
</feature>
<evidence type="ECO:0000256" key="7">
    <source>
        <dbReference type="SAM" id="Phobius"/>
    </source>
</evidence>
<dbReference type="PANTHER" id="PTHR45649">
    <property type="entry name" value="AMINO-ACID PERMEASE BAT1"/>
    <property type="match status" value="1"/>
</dbReference>
<evidence type="ECO:0000256" key="5">
    <source>
        <dbReference type="ARBA" id="ARBA00023136"/>
    </source>
</evidence>
<feature type="transmembrane region" description="Helical" evidence="7">
    <location>
        <begin position="136"/>
        <end position="158"/>
    </location>
</feature>
<dbReference type="Pfam" id="PF13520">
    <property type="entry name" value="AA_permease_2"/>
    <property type="match status" value="1"/>
</dbReference>
<dbReference type="InterPro" id="IPR002293">
    <property type="entry name" value="AA/rel_permease1"/>
</dbReference>
<sequence length="539" mass="57269">MASVNDDTDREHPTLSPRSVKHRNSVAQLHGMGYAQELKRTMSIFSNFSISFSIICIVSGGINGFPQAIASVGGAGAGIGWPVGCCLSGMFALAMAQIASAFPTAGGLYHWASILGNPVLGFATGWLNLMGLITVLGAINIGTAYFFAGTFGGMIGFTGTEGQVVVFVAVITIVQALLNHLGIKITTMLTNVSGIIIIVTTAVLVVSCLVLAPAINISRLWTFTNYSDAGGGVFPESESIGYLFLLCLLLPFFTLVGYDASASVSEETMDAAASVPKGIVTAVFWSSLVGWVMICSITLAIPEMFFFTMEGIMPSGLKFALYAGIVIAQLLSGLATVTSASRMIFAFARDGGFPIGSKTLSTVSPKFRTPVAAIWTTMVLCILYVLLALSIKVGGTSIYVIVVNSTIVFLYLSYTVPLVAGVFAYGTERWPEPGPWAMSGAVYKLVSALSVVAMGLIMFIAMAPPNQRVLYVVLSFVVLLVILWLAVEKRRFKGPPTGDRIAALRSSIVAAELAVGEKQPLIEMNYERRDGAVQSKHQY</sequence>
<dbReference type="AlphaFoldDB" id="A0ABD3NN11"/>
<organism evidence="8 9">
    <name type="scientific">Stephanodiscus triporus</name>
    <dbReference type="NCBI Taxonomy" id="2934178"/>
    <lineage>
        <taxon>Eukaryota</taxon>
        <taxon>Sar</taxon>
        <taxon>Stramenopiles</taxon>
        <taxon>Ochrophyta</taxon>
        <taxon>Bacillariophyta</taxon>
        <taxon>Coscinodiscophyceae</taxon>
        <taxon>Thalassiosirophycidae</taxon>
        <taxon>Stephanodiscales</taxon>
        <taxon>Stephanodiscaceae</taxon>
        <taxon>Stephanodiscus</taxon>
    </lineage>
</organism>
<proteinExistence type="predicted"/>
<accession>A0ABD3NN11</accession>
<dbReference type="EMBL" id="JALLAZ020001352">
    <property type="protein sequence ID" value="KAL3776467.1"/>
    <property type="molecule type" value="Genomic_DNA"/>
</dbReference>
<feature type="transmembrane region" description="Helical" evidence="7">
    <location>
        <begin position="469"/>
        <end position="487"/>
    </location>
</feature>